<dbReference type="InterPro" id="IPR004589">
    <property type="entry name" value="DNA_helicase_ATP-dep_RecQ"/>
</dbReference>
<comment type="similarity">
    <text evidence="3">Belongs to the helicase family. RecQ subfamily.</text>
</comment>
<feature type="domain" description="Helicase ATP-binding" evidence="19">
    <location>
        <begin position="34"/>
        <end position="202"/>
    </location>
</feature>
<keyword evidence="4" id="KW-0479">Metal-binding</keyword>
<feature type="domain" description="HRDC" evidence="18">
    <location>
        <begin position="543"/>
        <end position="623"/>
    </location>
</feature>
<evidence type="ECO:0000256" key="5">
    <source>
        <dbReference type="ARBA" id="ARBA00022741"/>
    </source>
</evidence>
<dbReference type="PANTHER" id="PTHR13710:SF105">
    <property type="entry name" value="ATP-DEPENDENT DNA HELICASE Q1"/>
    <property type="match status" value="1"/>
</dbReference>
<evidence type="ECO:0000259" key="19">
    <source>
        <dbReference type="PROSITE" id="PS51192"/>
    </source>
</evidence>
<dbReference type="InterPro" id="IPR044876">
    <property type="entry name" value="HRDC_dom_sf"/>
</dbReference>
<proteinExistence type="inferred from homology"/>
<evidence type="ECO:0000256" key="10">
    <source>
        <dbReference type="ARBA" id="ARBA00022840"/>
    </source>
</evidence>
<dbReference type="SMART" id="SM00490">
    <property type="entry name" value="HELICc"/>
    <property type="match status" value="1"/>
</dbReference>
<keyword evidence="9" id="KW-0862">Zinc</keyword>
<protein>
    <recommendedName>
        <fullName evidence="16">DNA helicase RecQ</fullName>
        <ecNumber evidence="16">5.6.2.4</ecNumber>
    </recommendedName>
</protein>
<dbReference type="InterPro" id="IPR036388">
    <property type="entry name" value="WH-like_DNA-bd_sf"/>
</dbReference>
<dbReference type="SUPFAM" id="SSF47819">
    <property type="entry name" value="HRDC-like"/>
    <property type="match status" value="1"/>
</dbReference>
<feature type="domain" description="Helicase C-terminal" evidence="20">
    <location>
        <begin position="223"/>
        <end position="374"/>
    </location>
</feature>
<dbReference type="SMART" id="SM00487">
    <property type="entry name" value="DEXDc"/>
    <property type="match status" value="1"/>
</dbReference>
<evidence type="ECO:0000313" key="22">
    <source>
        <dbReference type="Proteomes" id="UP001551329"/>
    </source>
</evidence>
<feature type="compositionally biased region" description="Acidic residues" evidence="17">
    <location>
        <begin position="689"/>
        <end position="706"/>
    </location>
</feature>
<dbReference type="InterPro" id="IPR027417">
    <property type="entry name" value="P-loop_NTPase"/>
</dbReference>
<dbReference type="NCBIfam" id="TIGR01389">
    <property type="entry name" value="recQ"/>
    <property type="match status" value="1"/>
</dbReference>
<dbReference type="PANTHER" id="PTHR13710">
    <property type="entry name" value="DNA HELICASE RECQ FAMILY MEMBER"/>
    <property type="match status" value="1"/>
</dbReference>
<dbReference type="Gene3D" id="3.40.50.300">
    <property type="entry name" value="P-loop containing nucleotide triphosphate hydrolases"/>
    <property type="match status" value="2"/>
</dbReference>
<evidence type="ECO:0000256" key="12">
    <source>
        <dbReference type="ARBA" id="ARBA00023172"/>
    </source>
</evidence>
<dbReference type="Pfam" id="PF09382">
    <property type="entry name" value="RQC"/>
    <property type="match status" value="1"/>
</dbReference>
<comment type="cofactor">
    <cofactor evidence="1">
        <name>Mg(2+)</name>
        <dbReference type="ChEBI" id="CHEBI:18420"/>
    </cofactor>
</comment>
<evidence type="ECO:0000256" key="2">
    <source>
        <dbReference type="ARBA" id="ARBA00001947"/>
    </source>
</evidence>
<dbReference type="Gene3D" id="1.10.10.10">
    <property type="entry name" value="Winged helix-like DNA-binding domain superfamily/Winged helix DNA-binding domain"/>
    <property type="match status" value="1"/>
</dbReference>
<dbReference type="InterPro" id="IPR002121">
    <property type="entry name" value="HRDC_dom"/>
</dbReference>
<reference evidence="21 22" key="1">
    <citation type="submission" date="2024-06" db="EMBL/GenBank/DDBJ databases">
        <title>The Natural Products Discovery Center: Release of the First 8490 Sequenced Strains for Exploring Actinobacteria Biosynthetic Diversity.</title>
        <authorList>
            <person name="Kalkreuter E."/>
            <person name="Kautsar S.A."/>
            <person name="Yang D."/>
            <person name="Bader C.D."/>
            <person name="Teijaro C.N."/>
            <person name="Fluegel L."/>
            <person name="Davis C.M."/>
            <person name="Simpson J.R."/>
            <person name="Lauterbach L."/>
            <person name="Steele A.D."/>
            <person name="Gui C."/>
            <person name="Meng S."/>
            <person name="Li G."/>
            <person name="Viehrig K."/>
            <person name="Ye F."/>
            <person name="Su P."/>
            <person name="Kiefer A.F."/>
            <person name="Nichols A."/>
            <person name="Cepeda A.J."/>
            <person name="Yan W."/>
            <person name="Fan B."/>
            <person name="Jiang Y."/>
            <person name="Adhikari A."/>
            <person name="Zheng C.-J."/>
            <person name="Schuster L."/>
            <person name="Cowan T.M."/>
            <person name="Smanski M.J."/>
            <person name="Chevrette M.G."/>
            <person name="De Carvalho L.P.S."/>
            <person name="Shen B."/>
        </authorList>
    </citation>
    <scope>NUCLEOTIDE SEQUENCE [LARGE SCALE GENOMIC DNA]</scope>
    <source>
        <strain evidence="21 22">NPDC045974</strain>
    </source>
</reference>
<gene>
    <name evidence="21" type="primary">recQ</name>
    <name evidence="21" type="ORF">AB0A88_14060</name>
</gene>
<dbReference type="Pfam" id="PF16124">
    <property type="entry name" value="RecQ_Zn_bind"/>
    <property type="match status" value="1"/>
</dbReference>
<evidence type="ECO:0000259" key="20">
    <source>
        <dbReference type="PROSITE" id="PS51194"/>
    </source>
</evidence>
<dbReference type="GO" id="GO:0004386">
    <property type="term" value="F:helicase activity"/>
    <property type="evidence" value="ECO:0007669"/>
    <property type="project" value="UniProtKB-KW"/>
</dbReference>
<keyword evidence="8 21" id="KW-0347">Helicase</keyword>
<feature type="region of interest" description="Disordered" evidence="17">
    <location>
        <begin position="514"/>
        <end position="535"/>
    </location>
</feature>
<evidence type="ECO:0000256" key="7">
    <source>
        <dbReference type="ARBA" id="ARBA00022801"/>
    </source>
</evidence>
<feature type="compositionally biased region" description="Basic and acidic residues" evidence="17">
    <location>
        <begin position="514"/>
        <end position="529"/>
    </location>
</feature>
<keyword evidence="6" id="KW-0227">DNA damage</keyword>
<feature type="region of interest" description="Disordered" evidence="17">
    <location>
        <begin position="618"/>
        <end position="706"/>
    </location>
</feature>
<dbReference type="PROSITE" id="PS50967">
    <property type="entry name" value="HRDC"/>
    <property type="match status" value="1"/>
</dbReference>
<accession>A0ABV3CAE0</accession>
<keyword evidence="7" id="KW-0378">Hydrolase</keyword>
<feature type="compositionally biased region" description="Low complexity" evidence="17">
    <location>
        <begin position="625"/>
        <end position="678"/>
    </location>
</feature>
<keyword evidence="11" id="KW-0238">DNA-binding</keyword>
<evidence type="ECO:0000256" key="14">
    <source>
        <dbReference type="ARBA" id="ARBA00023235"/>
    </source>
</evidence>
<dbReference type="Pfam" id="PF00570">
    <property type="entry name" value="HRDC"/>
    <property type="match status" value="1"/>
</dbReference>
<evidence type="ECO:0000313" key="21">
    <source>
        <dbReference type="EMBL" id="MEU7071255.1"/>
    </source>
</evidence>
<dbReference type="Gene3D" id="1.10.150.80">
    <property type="entry name" value="HRDC domain"/>
    <property type="match status" value="1"/>
</dbReference>
<dbReference type="NCBIfam" id="TIGR00614">
    <property type="entry name" value="recQ_fam"/>
    <property type="match status" value="1"/>
</dbReference>
<dbReference type="EMBL" id="JBEZAE010000007">
    <property type="protein sequence ID" value="MEU7071255.1"/>
    <property type="molecule type" value="Genomic_DNA"/>
</dbReference>
<keyword evidence="10" id="KW-0067">ATP-binding</keyword>
<evidence type="ECO:0000256" key="8">
    <source>
        <dbReference type="ARBA" id="ARBA00022806"/>
    </source>
</evidence>
<dbReference type="SUPFAM" id="SSF52540">
    <property type="entry name" value="P-loop containing nucleoside triphosphate hydrolases"/>
    <property type="match status" value="2"/>
</dbReference>
<evidence type="ECO:0000259" key="18">
    <source>
        <dbReference type="PROSITE" id="PS50967"/>
    </source>
</evidence>
<sequence>MVLSDESAQLSDASEVLHRVFGYSSFRGEQQEIIEQVVGGGDALVLMPTGGGKSLCYQIPALVRDGTGVVISPLIALMQDQVDALRALGVRAGFLNSTQDPYERQSVEQAFLADELDLLYLAPERLRTEGTQRLLDRGKVSLFAIDEAHCVAQWGHDFRPDYLALSMLHERWPKVPRIALTATATEATHAEIAARLGLEEARHFVAGFDRPNIQYRIVGKNNPLKQLLELIRTEHDGDAGVVYCLSRSSVEKTAAALVEQGIDAVPYHAGMDARARAANQSRFLREDGVVVVATIAFGMGIDKPDVRFVAHLDLPKSVEGYYQETGRAGRDGEPATAWLAYGLQDVVQQRKLIDGSEGDDAHRRSLGMHLDAMLALCETVDCRRVRLLAYFGQSGEPCGNCDTCLTPAESWDGTVAAQKLLSTVWRLAKERRQKFGAGQIIDILQGKKTAKVIQFDHDALSVFGVGSDLGTAEWRGVVRQLLAQGLLTVEGDYGTLVLTENSGEVLGGRRTVPMRKEKAPAAPARKESGARSGKSARVPVDLPAAAVPVFEALRAWRGATAREQGVPAYVVFHDATLREIATLFPTTAEELGTVGGVGEAKLTKYAEGVLATLAECGAPAPGQDPAEASGPAPAEAAGPAPSAAPVSAPTAPARSAAPARAGSVGRTPAPRAEAAAPRQSPYDDGPPFDLDEPPADMDEFEPPWDE</sequence>
<dbReference type="PROSITE" id="PS51192">
    <property type="entry name" value="HELICASE_ATP_BIND_1"/>
    <property type="match status" value="1"/>
</dbReference>
<comment type="catalytic activity">
    <reaction evidence="15">
        <text>Couples ATP hydrolysis with the unwinding of duplex DNA by translocating in the 3'-5' direction.</text>
        <dbReference type="EC" id="5.6.2.4"/>
    </reaction>
</comment>
<dbReference type="InterPro" id="IPR032284">
    <property type="entry name" value="RecQ_Zn-bd"/>
</dbReference>
<dbReference type="SMART" id="SM00341">
    <property type="entry name" value="HRDC"/>
    <property type="match status" value="1"/>
</dbReference>
<dbReference type="InterPro" id="IPR001650">
    <property type="entry name" value="Helicase_C-like"/>
</dbReference>
<evidence type="ECO:0000256" key="17">
    <source>
        <dbReference type="SAM" id="MobiDB-lite"/>
    </source>
</evidence>
<evidence type="ECO:0000256" key="13">
    <source>
        <dbReference type="ARBA" id="ARBA00023204"/>
    </source>
</evidence>
<dbReference type="Pfam" id="PF00271">
    <property type="entry name" value="Helicase_C"/>
    <property type="match status" value="1"/>
</dbReference>
<organism evidence="21 22">
    <name type="scientific">Streptomyces narbonensis</name>
    <dbReference type="NCBI Taxonomy" id="67333"/>
    <lineage>
        <taxon>Bacteria</taxon>
        <taxon>Bacillati</taxon>
        <taxon>Actinomycetota</taxon>
        <taxon>Actinomycetes</taxon>
        <taxon>Kitasatosporales</taxon>
        <taxon>Streptomycetaceae</taxon>
        <taxon>Streptomyces</taxon>
    </lineage>
</organism>
<keyword evidence="22" id="KW-1185">Reference proteome</keyword>
<dbReference type="SMART" id="SM00956">
    <property type="entry name" value="RQC"/>
    <property type="match status" value="1"/>
</dbReference>
<dbReference type="PROSITE" id="PS51194">
    <property type="entry name" value="HELICASE_CTER"/>
    <property type="match status" value="1"/>
</dbReference>
<comment type="cofactor">
    <cofactor evidence="2">
        <name>Zn(2+)</name>
        <dbReference type="ChEBI" id="CHEBI:29105"/>
    </cofactor>
</comment>
<evidence type="ECO:0000256" key="15">
    <source>
        <dbReference type="ARBA" id="ARBA00034617"/>
    </source>
</evidence>
<comment type="caution">
    <text evidence="21">The sequence shown here is derived from an EMBL/GenBank/DDBJ whole genome shotgun (WGS) entry which is preliminary data.</text>
</comment>
<evidence type="ECO:0000256" key="9">
    <source>
        <dbReference type="ARBA" id="ARBA00022833"/>
    </source>
</evidence>
<evidence type="ECO:0000256" key="4">
    <source>
        <dbReference type="ARBA" id="ARBA00022723"/>
    </source>
</evidence>
<dbReference type="CDD" id="cd18794">
    <property type="entry name" value="SF2_C_RecQ"/>
    <property type="match status" value="1"/>
</dbReference>
<evidence type="ECO:0000256" key="6">
    <source>
        <dbReference type="ARBA" id="ARBA00022763"/>
    </source>
</evidence>
<evidence type="ECO:0000256" key="3">
    <source>
        <dbReference type="ARBA" id="ARBA00005446"/>
    </source>
</evidence>
<dbReference type="Pfam" id="PF00270">
    <property type="entry name" value="DEAD"/>
    <property type="match status" value="1"/>
</dbReference>
<dbReference type="CDD" id="cd17920">
    <property type="entry name" value="DEXHc_RecQ"/>
    <property type="match status" value="1"/>
</dbReference>
<name>A0ABV3CAE0_9ACTN</name>
<dbReference type="EC" id="5.6.2.4" evidence="16"/>
<dbReference type="InterPro" id="IPR018982">
    <property type="entry name" value="RQC_domain"/>
</dbReference>
<evidence type="ECO:0000256" key="1">
    <source>
        <dbReference type="ARBA" id="ARBA00001946"/>
    </source>
</evidence>
<keyword evidence="5" id="KW-0547">Nucleotide-binding</keyword>
<dbReference type="InterPro" id="IPR006293">
    <property type="entry name" value="DNA_helicase_ATP-dep_RecQ_bac"/>
</dbReference>
<dbReference type="Proteomes" id="UP001551329">
    <property type="component" value="Unassembled WGS sequence"/>
</dbReference>
<evidence type="ECO:0000256" key="16">
    <source>
        <dbReference type="NCBIfam" id="TIGR01389"/>
    </source>
</evidence>
<dbReference type="InterPro" id="IPR011545">
    <property type="entry name" value="DEAD/DEAH_box_helicase_dom"/>
</dbReference>
<dbReference type="RefSeq" id="WP_358475118.1">
    <property type="nucleotide sequence ID" value="NZ_JBEZAE010000007.1"/>
</dbReference>
<keyword evidence="12" id="KW-0233">DNA recombination</keyword>
<keyword evidence="13" id="KW-0234">DNA repair</keyword>
<dbReference type="InterPro" id="IPR014001">
    <property type="entry name" value="Helicase_ATP-bd"/>
</dbReference>
<keyword evidence="14" id="KW-0413">Isomerase</keyword>
<evidence type="ECO:0000256" key="11">
    <source>
        <dbReference type="ARBA" id="ARBA00023125"/>
    </source>
</evidence>
<dbReference type="InterPro" id="IPR010997">
    <property type="entry name" value="HRDC-like_sf"/>
</dbReference>